<dbReference type="AlphaFoldDB" id="A0A2S8SSP1"/>
<dbReference type="OrthoDB" id="488984at2"/>
<protein>
    <submittedName>
        <fullName evidence="1">Uncharacterized protein</fullName>
    </submittedName>
</protein>
<reference evidence="1 2" key="1">
    <citation type="journal article" date="2018" name="Syst. Appl. Microbiol.">
        <title>Abditibacterium utsteinense sp. nov., the first cultivated member of candidate phylum FBP, isolated from ice-free Antarctic soil samples.</title>
        <authorList>
            <person name="Tahon G."/>
            <person name="Tytgat B."/>
            <person name="Lebbe L."/>
            <person name="Carlier A."/>
            <person name="Willems A."/>
        </authorList>
    </citation>
    <scope>NUCLEOTIDE SEQUENCE [LARGE SCALE GENOMIC DNA]</scope>
    <source>
        <strain evidence="1 2">LMG 29911</strain>
    </source>
</reference>
<dbReference type="EMBL" id="NIGF01000009">
    <property type="protein sequence ID" value="PQV63796.1"/>
    <property type="molecule type" value="Genomic_DNA"/>
</dbReference>
<accession>A0A2S8SSP1</accession>
<dbReference type="Proteomes" id="UP000237684">
    <property type="component" value="Unassembled WGS sequence"/>
</dbReference>
<dbReference type="InParanoid" id="A0A2S8SSP1"/>
<evidence type="ECO:0000313" key="2">
    <source>
        <dbReference type="Proteomes" id="UP000237684"/>
    </source>
</evidence>
<name>A0A2S8SSP1_9BACT</name>
<organism evidence="1 2">
    <name type="scientific">Abditibacterium utsteinense</name>
    <dbReference type="NCBI Taxonomy" id="1960156"/>
    <lineage>
        <taxon>Bacteria</taxon>
        <taxon>Pseudomonadati</taxon>
        <taxon>Abditibacteriota</taxon>
        <taxon>Abditibacteriia</taxon>
        <taxon>Abditibacteriales</taxon>
        <taxon>Abditibacteriaceae</taxon>
        <taxon>Abditibacterium</taxon>
    </lineage>
</organism>
<proteinExistence type="predicted"/>
<evidence type="ECO:0000313" key="1">
    <source>
        <dbReference type="EMBL" id="PQV63796.1"/>
    </source>
</evidence>
<gene>
    <name evidence="1" type="ORF">B1R32_109136</name>
</gene>
<comment type="caution">
    <text evidence="1">The sequence shown here is derived from an EMBL/GenBank/DDBJ whole genome shotgun (WGS) entry which is preliminary data.</text>
</comment>
<sequence>MSKLKVKFGEPEHGWIDFSVFDGEEQIVQFEASDIYPSLESLWIPRCLRRGGKSATAQPLGNA</sequence>
<keyword evidence="2" id="KW-1185">Reference proteome</keyword>